<dbReference type="EMBL" id="LT607750">
    <property type="protein sequence ID" value="SCG57918.1"/>
    <property type="molecule type" value="Genomic_DNA"/>
</dbReference>
<dbReference type="AlphaFoldDB" id="A0A1C5IHN3"/>
<evidence type="ECO:0000313" key="3">
    <source>
        <dbReference type="Proteomes" id="UP000198217"/>
    </source>
</evidence>
<sequence length="105" mass="11662">MLMIMLLVHADEGEELRLTDEDWRDHFWLHTRADDRIEHIRVQVTGSGVKAVFFSASVDRGSSAATVEAICVRALEAMPGSATWEVSYHPTTPGEPPLGDLKSDQ</sequence>
<dbReference type="RefSeq" id="WP_157748216.1">
    <property type="nucleotide sequence ID" value="NZ_LT607750.1"/>
</dbReference>
<keyword evidence="3" id="KW-1185">Reference proteome</keyword>
<evidence type="ECO:0000313" key="2">
    <source>
        <dbReference type="EMBL" id="SCG57918.1"/>
    </source>
</evidence>
<reference evidence="2 3" key="1">
    <citation type="submission" date="2016-06" db="EMBL/GenBank/DDBJ databases">
        <authorList>
            <person name="Kjaerup R.B."/>
            <person name="Dalgaard T.S."/>
            <person name="Juul-Madsen H.R."/>
        </authorList>
    </citation>
    <scope>NUCLEOTIDE SEQUENCE [LARGE SCALE GENOMIC DNA]</scope>
    <source>
        <strain evidence="2 3">DSM 43904</strain>
    </source>
</reference>
<accession>A0A1C5IHN3</accession>
<gene>
    <name evidence="2" type="ORF">GA0070609_3381</name>
</gene>
<dbReference type="Proteomes" id="UP000198217">
    <property type="component" value="Chromosome I"/>
</dbReference>
<name>A0A1C5IHN3_9ACTN</name>
<organism evidence="2 3">
    <name type="scientific">Micromonospora echinaurantiaca</name>
    <dbReference type="NCBI Taxonomy" id="47857"/>
    <lineage>
        <taxon>Bacteria</taxon>
        <taxon>Bacillati</taxon>
        <taxon>Actinomycetota</taxon>
        <taxon>Actinomycetes</taxon>
        <taxon>Micromonosporales</taxon>
        <taxon>Micromonosporaceae</taxon>
        <taxon>Micromonospora</taxon>
    </lineage>
</organism>
<evidence type="ECO:0000256" key="1">
    <source>
        <dbReference type="SAM" id="MobiDB-lite"/>
    </source>
</evidence>
<feature type="region of interest" description="Disordered" evidence="1">
    <location>
        <begin position="86"/>
        <end position="105"/>
    </location>
</feature>
<protein>
    <submittedName>
        <fullName evidence="2">Uncharacterized protein</fullName>
    </submittedName>
</protein>
<proteinExistence type="predicted"/>